<organism evidence="1">
    <name type="scientific">Culex pipiens</name>
    <name type="common">House mosquito</name>
    <dbReference type="NCBI Taxonomy" id="7175"/>
    <lineage>
        <taxon>Eukaryota</taxon>
        <taxon>Metazoa</taxon>
        <taxon>Ecdysozoa</taxon>
        <taxon>Arthropoda</taxon>
        <taxon>Hexapoda</taxon>
        <taxon>Insecta</taxon>
        <taxon>Pterygota</taxon>
        <taxon>Neoptera</taxon>
        <taxon>Endopterygota</taxon>
        <taxon>Diptera</taxon>
        <taxon>Nematocera</taxon>
        <taxon>Culicoidea</taxon>
        <taxon>Culicidae</taxon>
        <taxon>Culicinae</taxon>
        <taxon>Culicini</taxon>
        <taxon>Culex</taxon>
        <taxon>Culex</taxon>
    </lineage>
</organism>
<name>A0A8D8CKH2_CULPI</name>
<protein>
    <submittedName>
        <fullName evidence="1">(northern house mosquito) hypothetical protein</fullName>
    </submittedName>
</protein>
<sequence>MTAARGSFYGLMSRTLLGGRTSAALIHHKHMHSSSSSSVQLCVTDGRSSRTDKALPGFLFYLFSFCFAFDRKCKMRFEVFRILPGAKPRSGDLGSCGPSFLHLNSQSISDFFPFSQHLPCH</sequence>
<accession>A0A8D8CKH2</accession>
<dbReference type="AlphaFoldDB" id="A0A8D8CKH2"/>
<dbReference type="EMBL" id="HBUE01122238">
    <property type="protein sequence ID" value="CAG6492925.1"/>
    <property type="molecule type" value="Transcribed_RNA"/>
</dbReference>
<evidence type="ECO:0000313" key="1">
    <source>
        <dbReference type="EMBL" id="CAG6492925.1"/>
    </source>
</evidence>
<reference evidence="1" key="1">
    <citation type="submission" date="2021-05" db="EMBL/GenBank/DDBJ databases">
        <authorList>
            <person name="Alioto T."/>
            <person name="Alioto T."/>
            <person name="Gomez Garrido J."/>
        </authorList>
    </citation>
    <scope>NUCLEOTIDE SEQUENCE</scope>
</reference>
<proteinExistence type="predicted"/>